<accession>A0ABT7LN27</accession>
<reference evidence="2 3" key="1">
    <citation type="submission" date="2023-06" db="EMBL/GenBank/DDBJ databases">
        <title>Pelomonas sp. APW6 16S ribosomal RNA gene genome sequencing and assembly.</title>
        <authorList>
            <person name="Woo H."/>
        </authorList>
    </citation>
    <scope>NUCLEOTIDE SEQUENCE [LARGE SCALE GENOMIC DNA]</scope>
    <source>
        <strain evidence="2 3">APW6</strain>
    </source>
</reference>
<sequence length="421" mass="44906">MKKFKLKKTFVGASMVMTLLMASSAAYAVCDTCVTGAISAATTTLVTAITSAATAAAQSINSVITMTIKGAEAALATSVSRSAELQADAVNRVVHSNERAKQEGRYQYTDPCSVPAAAQGMTEVMGTTILSSASLGYGGSRGGGSLVGSMKRVVDESTGKAPARDPGNTALSAAKGACETFASSSGNAMRASICQTAGFSPSNTSGYADGDVRAETLVYGPQKTGQAMRIRRTLDPDGKDLDVVNSYLRNLSSPLQMRDLNKGELASDEGKKYMALKDIYDARMSMATHPMRRNIGMMTASTSSIPMLNQLIQSQQGNFVKAYLNREAPSWASKGISEDELMNLEVTRRYMNMDWQTRMAGASPEEVAREQLQLTAVQNVILLGLQREMRENGLLLGTMAASQTRAELVPQLMQQHRAAAR</sequence>
<evidence type="ECO:0000256" key="1">
    <source>
        <dbReference type="SAM" id="SignalP"/>
    </source>
</evidence>
<feature type="signal peptide" evidence="1">
    <location>
        <begin position="1"/>
        <end position="28"/>
    </location>
</feature>
<dbReference type="EMBL" id="JASVDS010000008">
    <property type="protein sequence ID" value="MDL5034281.1"/>
    <property type="molecule type" value="Genomic_DNA"/>
</dbReference>
<dbReference type="InterPro" id="IPR053782">
    <property type="entry name" value="TraW-like"/>
</dbReference>
<keyword evidence="1" id="KW-0732">Signal</keyword>
<dbReference type="NCBIfam" id="NF033888">
    <property type="entry name" value="conj_TraW"/>
    <property type="match status" value="1"/>
</dbReference>
<evidence type="ECO:0000313" key="3">
    <source>
        <dbReference type="Proteomes" id="UP001238603"/>
    </source>
</evidence>
<gene>
    <name evidence="2" type="primary">traW</name>
    <name evidence="2" type="ORF">QRD43_20435</name>
</gene>
<organism evidence="2 3">
    <name type="scientific">Roseateles subflavus</name>
    <dbReference type="NCBI Taxonomy" id="3053353"/>
    <lineage>
        <taxon>Bacteria</taxon>
        <taxon>Pseudomonadati</taxon>
        <taxon>Pseudomonadota</taxon>
        <taxon>Betaproteobacteria</taxon>
        <taxon>Burkholderiales</taxon>
        <taxon>Sphaerotilaceae</taxon>
        <taxon>Roseateles</taxon>
    </lineage>
</organism>
<name>A0ABT7LN27_9BURK</name>
<feature type="chain" id="PRO_5045486963" evidence="1">
    <location>
        <begin position="29"/>
        <end position="421"/>
    </location>
</feature>
<comment type="caution">
    <text evidence="2">The sequence shown here is derived from an EMBL/GenBank/DDBJ whole genome shotgun (WGS) entry which is preliminary data.</text>
</comment>
<dbReference type="Proteomes" id="UP001238603">
    <property type="component" value="Unassembled WGS sequence"/>
</dbReference>
<keyword evidence="3" id="KW-1185">Reference proteome</keyword>
<evidence type="ECO:0000313" key="2">
    <source>
        <dbReference type="EMBL" id="MDL5034281.1"/>
    </source>
</evidence>
<proteinExistence type="predicted"/>
<protein>
    <submittedName>
        <fullName evidence="2">Conjugal transfer protein TraW</fullName>
    </submittedName>
</protein>